<dbReference type="EMBL" id="JAAITT010000014">
    <property type="protein sequence ID" value="NSJ49388.1"/>
    <property type="molecule type" value="Genomic_DNA"/>
</dbReference>
<feature type="transmembrane region" description="Helical" evidence="1">
    <location>
        <begin position="184"/>
        <end position="201"/>
    </location>
</feature>
<protein>
    <submittedName>
        <fullName evidence="2">DUF5058 family protein</fullName>
    </submittedName>
</protein>
<accession>A0AAW5BMZ9</accession>
<dbReference type="EMBL" id="JAKNGE010000005">
    <property type="protein sequence ID" value="MCG4744753.1"/>
    <property type="molecule type" value="Genomic_DNA"/>
</dbReference>
<dbReference type="InterPro" id="IPR032479">
    <property type="entry name" value="DUF5058"/>
</dbReference>
<feature type="transmembrane region" description="Helical" evidence="1">
    <location>
        <begin position="213"/>
        <end position="232"/>
    </location>
</feature>
<keyword evidence="1" id="KW-0472">Membrane</keyword>
<dbReference type="RefSeq" id="WP_165641129.1">
    <property type="nucleotide sequence ID" value="NZ_JAAITT010000014.1"/>
</dbReference>
<dbReference type="Pfam" id="PF16481">
    <property type="entry name" value="DUF5058"/>
    <property type="match status" value="1"/>
</dbReference>
<evidence type="ECO:0000313" key="5">
    <source>
        <dbReference type="Proteomes" id="UP001299608"/>
    </source>
</evidence>
<feature type="transmembrane region" description="Helical" evidence="1">
    <location>
        <begin position="117"/>
        <end position="137"/>
    </location>
</feature>
<keyword evidence="1" id="KW-1133">Transmembrane helix</keyword>
<organism evidence="2 5">
    <name type="scientific">Enterocloster aldenensis</name>
    <dbReference type="NCBI Taxonomy" id="358742"/>
    <lineage>
        <taxon>Bacteria</taxon>
        <taxon>Bacillati</taxon>
        <taxon>Bacillota</taxon>
        <taxon>Clostridia</taxon>
        <taxon>Lachnospirales</taxon>
        <taxon>Lachnospiraceae</taxon>
        <taxon>Enterocloster</taxon>
    </lineage>
</organism>
<reference evidence="3" key="2">
    <citation type="submission" date="2020-02" db="EMBL/GenBank/DDBJ databases">
        <authorList>
            <person name="Littmann E."/>
            <person name="Sorbara M."/>
        </authorList>
    </citation>
    <scope>NUCLEOTIDE SEQUENCE</scope>
    <source>
        <strain evidence="3">MSK.1.17</strain>
    </source>
</reference>
<name>A0AAW5BMZ9_9FIRM</name>
<keyword evidence="4" id="KW-1185">Reference proteome</keyword>
<feature type="transmembrane region" description="Helical" evidence="1">
    <location>
        <begin position="56"/>
        <end position="78"/>
    </location>
</feature>
<dbReference type="AlphaFoldDB" id="A0AAW5BMZ9"/>
<comment type="caution">
    <text evidence="2">The sequence shown here is derived from an EMBL/GenBank/DDBJ whole genome shotgun (WGS) entry which is preliminary data.</text>
</comment>
<sequence length="233" mass="24425">MDYLQIANSPTLWIACAIPVLLIAFQAVIFVCKSLNAANALGITKHQINSAVRSSAIASFGPSVVVAIGALGLVLAMGGPISWLRLSFIGAVQYELTAATFGAQAANATFETMTPLAFANAVWTMTICSVGWLLMTVLFAKKFDKMTHMIAGNNQKVLGMVSVGAMLGCFGNLCAGRLVNLDAGTVAVIVGFVVMCAMVTLAKKTGKQWVSDWSLTIAMVSGMVVTIPITLLS</sequence>
<gene>
    <name evidence="3" type="ORF">G5B36_11810</name>
    <name evidence="2" type="ORF">L0N08_04955</name>
</gene>
<dbReference type="Proteomes" id="UP001299608">
    <property type="component" value="Unassembled WGS sequence"/>
</dbReference>
<evidence type="ECO:0000313" key="3">
    <source>
        <dbReference type="EMBL" id="NSJ49388.1"/>
    </source>
</evidence>
<reference evidence="3 4" key="1">
    <citation type="journal article" date="2020" name="Cell Host Microbe">
        <title>Functional and Genomic Variation between Human-Derived Isolates of Lachnospiraceae Reveals Inter- and Intra-Species Diversity.</title>
        <authorList>
            <person name="Sorbara M.T."/>
            <person name="Littmann E.R."/>
            <person name="Fontana E."/>
            <person name="Moody T.U."/>
            <person name="Kohout C.E."/>
            <person name="Gjonbalaj M."/>
            <person name="Eaton V."/>
            <person name="Seok R."/>
            <person name="Leiner I.M."/>
            <person name="Pamer E.G."/>
        </authorList>
    </citation>
    <scope>NUCLEOTIDE SEQUENCE [LARGE SCALE GENOMIC DNA]</scope>
    <source>
        <strain evidence="3 4">MSK.1.17</strain>
    </source>
</reference>
<proteinExistence type="predicted"/>
<reference evidence="2" key="3">
    <citation type="submission" date="2022-01" db="EMBL/GenBank/DDBJ databases">
        <title>Collection of gut derived symbiotic bacterial strains cultured from healthy donors.</title>
        <authorList>
            <person name="Lin H."/>
            <person name="Kohout C."/>
            <person name="Waligurski E."/>
            <person name="Pamer E.G."/>
        </authorList>
    </citation>
    <scope>NUCLEOTIDE SEQUENCE</scope>
    <source>
        <strain evidence="2">DFI.6.55</strain>
    </source>
</reference>
<evidence type="ECO:0000313" key="2">
    <source>
        <dbReference type="EMBL" id="MCG4744753.1"/>
    </source>
</evidence>
<feature type="transmembrane region" description="Helical" evidence="1">
    <location>
        <begin position="12"/>
        <end position="35"/>
    </location>
</feature>
<evidence type="ECO:0000256" key="1">
    <source>
        <dbReference type="SAM" id="Phobius"/>
    </source>
</evidence>
<feature type="transmembrane region" description="Helical" evidence="1">
    <location>
        <begin position="157"/>
        <end position="178"/>
    </location>
</feature>
<keyword evidence="1" id="KW-0812">Transmembrane</keyword>
<evidence type="ECO:0000313" key="4">
    <source>
        <dbReference type="Proteomes" id="UP000669239"/>
    </source>
</evidence>
<dbReference type="Proteomes" id="UP000669239">
    <property type="component" value="Unassembled WGS sequence"/>
</dbReference>